<organism evidence="1 2">
    <name type="scientific">Artomyces pyxidatus</name>
    <dbReference type="NCBI Taxonomy" id="48021"/>
    <lineage>
        <taxon>Eukaryota</taxon>
        <taxon>Fungi</taxon>
        <taxon>Dikarya</taxon>
        <taxon>Basidiomycota</taxon>
        <taxon>Agaricomycotina</taxon>
        <taxon>Agaricomycetes</taxon>
        <taxon>Russulales</taxon>
        <taxon>Auriscalpiaceae</taxon>
        <taxon>Artomyces</taxon>
    </lineage>
</organism>
<reference evidence="1" key="2">
    <citation type="journal article" date="2022" name="New Phytol.">
        <title>Evolutionary transition to the ectomycorrhizal habit in the genomes of a hyperdiverse lineage of mushroom-forming fungi.</title>
        <authorList>
            <person name="Looney B."/>
            <person name="Miyauchi S."/>
            <person name="Morin E."/>
            <person name="Drula E."/>
            <person name="Courty P.E."/>
            <person name="Kohler A."/>
            <person name="Kuo A."/>
            <person name="LaButti K."/>
            <person name="Pangilinan J."/>
            <person name="Lipzen A."/>
            <person name="Riley R."/>
            <person name="Andreopoulos W."/>
            <person name="He G."/>
            <person name="Johnson J."/>
            <person name="Nolan M."/>
            <person name="Tritt A."/>
            <person name="Barry K.W."/>
            <person name="Grigoriev I.V."/>
            <person name="Nagy L.G."/>
            <person name="Hibbett D."/>
            <person name="Henrissat B."/>
            <person name="Matheny P.B."/>
            <person name="Labbe J."/>
            <person name="Martin F.M."/>
        </authorList>
    </citation>
    <scope>NUCLEOTIDE SEQUENCE</scope>
    <source>
        <strain evidence="1">HHB10654</strain>
    </source>
</reference>
<comment type="caution">
    <text evidence="1">The sequence shown here is derived from an EMBL/GenBank/DDBJ whole genome shotgun (WGS) entry which is preliminary data.</text>
</comment>
<evidence type="ECO:0000313" key="1">
    <source>
        <dbReference type="EMBL" id="KAI0069017.1"/>
    </source>
</evidence>
<protein>
    <submittedName>
        <fullName evidence="1">Uncharacterized protein</fullName>
    </submittedName>
</protein>
<keyword evidence="2" id="KW-1185">Reference proteome</keyword>
<dbReference type="Proteomes" id="UP000814140">
    <property type="component" value="Unassembled WGS sequence"/>
</dbReference>
<reference evidence="1" key="1">
    <citation type="submission" date="2021-03" db="EMBL/GenBank/DDBJ databases">
        <authorList>
            <consortium name="DOE Joint Genome Institute"/>
            <person name="Ahrendt S."/>
            <person name="Looney B.P."/>
            <person name="Miyauchi S."/>
            <person name="Morin E."/>
            <person name="Drula E."/>
            <person name="Courty P.E."/>
            <person name="Chicoki N."/>
            <person name="Fauchery L."/>
            <person name="Kohler A."/>
            <person name="Kuo A."/>
            <person name="Labutti K."/>
            <person name="Pangilinan J."/>
            <person name="Lipzen A."/>
            <person name="Riley R."/>
            <person name="Andreopoulos W."/>
            <person name="He G."/>
            <person name="Johnson J."/>
            <person name="Barry K.W."/>
            <person name="Grigoriev I.V."/>
            <person name="Nagy L."/>
            <person name="Hibbett D."/>
            <person name="Henrissat B."/>
            <person name="Matheny P.B."/>
            <person name="Labbe J."/>
            <person name="Martin F."/>
        </authorList>
    </citation>
    <scope>NUCLEOTIDE SEQUENCE</scope>
    <source>
        <strain evidence="1">HHB10654</strain>
    </source>
</reference>
<gene>
    <name evidence="1" type="ORF">BV25DRAFT_77107</name>
</gene>
<dbReference type="EMBL" id="MU277187">
    <property type="protein sequence ID" value="KAI0069017.1"/>
    <property type="molecule type" value="Genomic_DNA"/>
</dbReference>
<sequence length="147" mass="16407">MTLAASLPPVSGVASRSEVDGAARRRRVLHTSSLPGNAKSCEETQRFFCSRRQQESSPPFRCITSKFVDNALIVERDAALPAKYRVSSLSLSGQSSASQERFSELNPYSCETVGHRTLSVGRAQILYKLRLQQEREMEILRLSVAFR</sequence>
<proteinExistence type="predicted"/>
<accession>A0ACB8TKQ0</accession>
<name>A0ACB8TKQ0_9AGAM</name>
<evidence type="ECO:0000313" key="2">
    <source>
        <dbReference type="Proteomes" id="UP000814140"/>
    </source>
</evidence>